<dbReference type="GO" id="GO:0006508">
    <property type="term" value="P:proteolysis"/>
    <property type="evidence" value="ECO:0007669"/>
    <property type="project" value="UniProtKB-KW"/>
</dbReference>
<feature type="binding site" evidence="16">
    <location>
        <position position="493"/>
    </location>
    <ligand>
        <name>Zn(2+)</name>
        <dbReference type="ChEBI" id="CHEBI:29105"/>
        <note>catalytic</note>
    </ligand>
</feature>
<reference evidence="17" key="1">
    <citation type="submission" date="2022-03" db="EMBL/GenBank/DDBJ databases">
        <authorList>
            <person name="Sayadi A."/>
        </authorList>
    </citation>
    <scope>NUCLEOTIDE SEQUENCE</scope>
</reference>
<dbReference type="GO" id="GO:0008239">
    <property type="term" value="F:dipeptidyl-peptidase activity"/>
    <property type="evidence" value="ECO:0007669"/>
    <property type="project" value="UniProtKB-UniRule"/>
</dbReference>
<comment type="caution">
    <text evidence="17">The sequence shown here is derived from an EMBL/GenBank/DDBJ whole genome shotgun (WGS) entry which is preliminary data.</text>
</comment>
<keyword evidence="6 14" id="KW-0031">Aminopeptidase</keyword>
<evidence type="ECO:0000256" key="5">
    <source>
        <dbReference type="ARBA" id="ARBA00014713"/>
    </source>
</evidence>
<keyword evidence="7 14" id="KW-0963">Cytoplasm</keyword>
<dbReference type="Pfam" id="PF03571">
    <property type="entry name" value="Peptidase_M49"/>
    <property type="match status" value="1"/>
</dbReference>
<evidence type="ECO:0000256" key="16">
    <source>
        <dbReference type="PIRSR" id="PIRSR007828-2"/>
    </source>
</evidence>
<evidence type="ECO:0000256" key="6">
    <source>
        <dbReference type="ARBA" id="ARBA00022438"/>
    </source>
</evidence>
<dbReference type="EC" id="3.4.14.4" evidence="4 14"/>
<dbReference type="FunFam" id="3.30.540.30:FF:000002">
    <property type="entry name" value="Dipeptidyl peptidase 3"/>
    <property type="match status" value="1"/>
</dbReference>
<evidence type="ECO:0000256" key="10">
    <source>
        <dbReference type="ARBA" id="ARBA00022801"/>
    </source>
</evidence>
<dbReference type="AlphaFoldDB" id="A0A9P0JIA1"/>
<evidence type="ECO:0000256" key="13">
    <source>
        <dbReference type="ARBA" id="ARBA00023049"/>
    </source>
</evidence>
<evidence type="ECO:0000256" key="4">
    <source>
        <dbReference type="ARBA" id="ARBA00012063"/>
    </source>
</evidence>
<dbReference type="Gene3D" id="3.30.540.30">
    <property type="match status" value="3"/>
</dbReference>
<accession>A0A9P0JIA1</accession>
<dbReference type="GO" id="GO:0004177">
    <property type="term" value="F:aminopeptidase activity"/>
    <property type="evidence" value="ECO:0007669"/>
    <property type="project" value="UniProtKB-KW"/>
</dbReference>
<comment type="similarity">
    <text evidence="3 14">Belongs to the peptidase M49 family.</text>
</comment>
<keyword evidence="8 14" id="KW-0645">Protease</keyword>
<dbReference type="GO" id="GO:0008270">
    <property type="term" value="F:zinc ion binding"/>
    <property type="evidence" value="ECO:0007669"/>
    <property type="project" value="UniProtKB-ARBA"/>
</dbReference>
<comment type="catalytic activity">
    <reaction evidence="1 14">
        <text>Release of an N-terminal dipeptide from a peptide comprising four or more residues, with broad specificity. Also acts on dipeptidyl 2-naphthylamides.</text>
        <dbReference type="EC" id="3.4.14.4"/>
    </reaction>
</comment>
<name>A0A9P0JIA1_ACAOB</name>
<dbReference type="GO" id="GO:0005737">
    <property type="term" value="C:cytoplasm"/>
    <property type="evidence" value="ECO:0007669"/>
    <property type="project" value="UniProtKB-SubCell"/>
</dbReference>
<comment type="cofactor">
    <cofactor evidence="14 16">
        <name>Zn(2+)</name>
        <dbReference type="ChEBI" id="CHEBI:29105"/>
    </cofactor>
    <text evidence="14 16">Binds 1 zinc ion per subunit.</text>
</comment>
<dbReference type="FunFam" id="3.30.540.30:FF:000001">
    <property type="entry name" value="Dipeptidyl peptidase 3"/>
    <property type="match status" value="1"/>
</dbReference>
<dbReference type="InterPro" id="IPR005317">
    <property type="entry name" value="Dipeptidyl-peptase3"/>
</dbReference>
<evidence type="ECO:0000256" key="12">
    <source>
        <dbReference type="ARBA" id="ARBA00022990"/>
    </source>
</evidence>
<dbReference type="FunFam" id="3.30.540.30:FF:000003">
    <property type="entry name" value="Dipeptidyl peptidase 3"/>
    <property type="match status" value="1"/>
</dbReference>
<keyword evidence="12" id="KW-0007">Acetylation</keyword>
<protein>
    <recommendedName>
        <fullName evidence="5 14">Dipeptidyl peptidase 3</fullName>
        <ecNumber evidence="4 14">3.4.14.4</ecNumber>
    </recommendedName>
    <alternativeName>
        <fullName evidence="14">Dipeptidyl aminopeptidase III</fullName>
    </alternativeName>
    <alternativeName>
        <fullName evidence="14">Dipeptidyl peptidase III</fullName>
    </alternativeName>
</protein>
<dbReference type="PIRSF" id="PIRSF007828">
    <property type="entry name" value="Dipeptidyl-peptidase_III"/>
    <property type="match status" value="1"/>
</dbReference>
<evidence type="ECO:0000256" key="2">
    <source>
        <dbReference type="ARBA" id="ARBA00004496"/>
    </source>
</evidence>
<evidence type="ECO:0000313" key="18">
    <source>
        <dbReference type="Proteomes" id="UP001152888"/>
    </source>
</evidence>
<feature type="binding site" evidence="16">
    <location>
        <position position="498"/>
    </location>
    <ligand>
        <name>Zn(2+)</name>
        <dbReference type="ChEBI" id="CHEBI:29105"/>
        <note>catalytic</note>
    </ligand>
</feature>
<dbReference type="EMBL" id="CAKOFQ010006655">
    <property type="protein sequence ID" value="CAH1954694.1"/>
    <property type="molecule type" value="Genomic_DNA"/>
</dbReference>
<keyword evidence="13 14" id="KW-0482">Metalloprotease</keyword>
<evidence type="ECO:0000256" key="9">
    <source>
        <dbReference type="ARBA" id="ARBA00022723"/>
    </source>
</evidence>
<dbReference type="GO" id="GO:0008235">
    <property type="term" value="F:metalloexopeptidase activity"/>
    <property type="evidence" value="ECO:0007669"/>
    <property type="project" value="InterPro"/>
</dbReference>
<evidence type="ECO:0000313" key="17">
    <source>
        <dbReference type="EMBL" id="CAH1954694.1"/>
    </source>
</evidence>
<keyword evidence="10 14" id="KW-0378">Hydrolase</keyword>
<dbReference type="PANTHER" id="PTHR23422">
    <property type="entry name" value="DIPEPTIDYL PEPTIDASE III-RELATED"/>
    <property type="match status" value="1"/>
</dbReference>
<proteinExistence type="inferred from homology"/>
<dbReference type="Proteomes" id="UP001152888">
    <property type="component" value="Unassembled WGS sequence"/>
</dbReference>
<dbReference type="InterPro" id="IPR039461">
    <property type="entry name" value="Peptidase_M49"/>
</dbReference>
<dbReference type="OrthoDB" id="4694525at2759"/>
<evidence type="ECO:0000256" key="15">
    <source>
        <dbReference type="PIRSR" id="PIRSR007828-1"/>
    </source>
</evidence>
<keyword evidence="18" id="KW-1185">Reference proteome</keyword>
<evidence type="ECO:0000256" key="8">
    <source>
        <dbReference type="ARBA" id="ARBA00022670"/>
    </source>
</evidence>
<keyword evidence="11 14" id="KW-0862">Zinc</keyword>
<feature type="binding site" evidence="16">
    <location>
        <position position="550"/>
    </location>
    <ligand>
        <name>Zn(2+)</name>
        <dbReference type="ChEBI" id="CHEBI:29105"/>
        <note>catalytic</note>
    </ligand>
</feature>
<evidence type="ECO:0000256" key="7">
    <source>
        <dbReference type="ARBA" id="ARBA00022490"/>
    </source>
</evidence>
<comment type="subcellular location">
    <subcellularLocation>
        <location evidence="2">Cytoplasm</location>
    </subcellularLocation>
</comment>
<gene>
    <name evidence="17" type="ORF">ACAOBT_LOCUS695</name>
</gene>
<sequence>MHFSRFGISFVHFCRRTCHVAVINLTSNIPKFTQSTRQFSLGFSEVPSSSRLLKDNMKTEVDRGQYVLPNDQPVVTLEITSAFNGLSKKEKLYAHYISKASWHGGLVTLLQTSPESGPAFVLLHKLFSAEDLEKFKAKVIDAGFTEDEYQALLVYSCGVFCNAGNYKGFGDTKIVPNMEQSRMEGMLKLSTIWDQLKPLWNSLKDTLFDLKPGITCLGYNPEGVTTYLSKNCTPQDTDQVQAWLKTEKIECYNTRLFKTENNGKITYEIRLASEQKGEIKQLTDGNITYVITRGDYSPLMGKVADFLESATSQAANDTEMKMLKAYVSSFRTGSLDDHKNGSRFWIKDKGPVVETYIGFIETYRDPAGVRGEFEGFVAAVNKEMSAKFTTLVSNAEHFLTLLPWSRGFEKDEFLKPDFTSLDVLTFAGSGIPAGINIPNYDEIRQAEGFKNVSLGNVIPASYQMSKTPFLSKEDADLLQKWRVPAFELQVGLHELLGHGSGKLLRRGDDHTFNFPSTLLDPLTGEHPASYYEPGDTYDTCFGPLSSTYEECRAEAVGLYLSLEPEVLKIFGHEGQQAEDVLYVNWLSLVWAGAGKGLEVWEPGRGWLQAHAQARFVLARVLIQAGVARMIQTSEDDLLLTLDRSALKGAGRAAIGRFLLQLQVYKSTGNIQEAKKLYNHYSEVTEPWISWRKIVMANKQPRKMFVQANTKIEGDEVKLKTYDASVEGLIQSWTERFEDPKPLYQALLELTKADSHHFQ</sequence>
<evidence type="ECO:0000256" key="14">
    <source>
        <dbReference type="PIRNR" id="PIRNR007828"/>
    </source>
</evidence>
<organism evidence="17 18">
    <name type="scientific">Acanthoscelides obtectus</name>
    <name type="common">Bean weevil</name>
    <name type="synonym">Bruchus obtectus</name>
    <dbReference type="NCBI Taxonomy" id="200917"/>
    <lineage>
        <taxon>Eukaryota</taxon>
        <taxon>Metazoa</taxon>
        <taxon>Ecdysozoa</taxon>
        <taxon>Arthropoda</taxon>
        <taxon>Hexapoda</taxon>
        <taxon>Insecta</taxon>
        <taxon>Pterygota</taxon>
        <taxon>Neoptera</taxon>
        <taxon>Endopterygota</taxon>
        <taxon>Coleoptera</taxon>
        <taxon>Polyphaga</taxon>
        <taxon>Cucujiformia</taxon>
        <taxon>Chrysomeloidea</taxon>
        <taxon>Chrysomelidae</taxon>
        <taxon>Bruchinae</taxon>
        <taxon>Bruchini</taxon>
        <taxon>Acanthoscelides</taxon>
    </lineage>
</organism>
<evidence type="ECO:0000256" key="11">
    <source>
        <dbReference type="ARBA" id="ARBA00022833"/>
    </source>
</evidence>
<evidence type="ECO:0000256" key="1">
    <source>
        <dbReference type="ARBA" id="ARBA00001336"/>
    </source>
</evidence>
<dbReference type="PANTHER" id="PTHR23422:SF11">
    <property type="entry name" value="DIPEPTIDYL PEPTIDASE 3"/>
    <property type="match status" value="1"/>
</dbReference>
<keyword evidence="9 14" id="KW-0479">Metal-binding</keyword>
<evidence type="ECO:0000256" key="3">
    <source>
        <dbReference type="ARBA" id="ARBA00010200"/>
    </source>
</evidence>
<feature type="active site" evidence="15">
    <location>
        <position position="494"/>
    </location>
</feature>